<dbReference type="AlphaFoldDB" id="A0A2P6NCW0"/>
<organism evidence="6 7">
    <name type="scientific">Planoprotostelium fungivorum</name>
    <dbReference type="NCBI Taxonomy" id="1890364"/>
    <lineage>
        <taxon>Eukaryota</taxon>
        <taxon>Amoebozoa</taxon>
        <taxon>Evosea</taxon>
        <taxon>Variosea</taxon>
        <taxon>Cavosteliida</taxon>
        <taxon>Cavosteliaceae</taxon>
        <taxon>Planoprotostelium</taxon>
    </lineage>
</organism>
<dbReference type="FunCoup" id="A0A2P6NCW0">
    <property type="interactions" value="133"/>
</dbReference>
<dbReference type="InterPro" id="IPR051085">
    <property type="entry name" value="MB_O-acyltransferase"/>
</dbReference>
<protein>
    <submittedName>
        <fullName evidence="6">Uncharacterized protein</fullName>
    </submittedName>
</protein>
<comment type="caution">
    <text evidence="6">The sequence shown here is derived from an EMBL/GenBank/DDBJ whole genome shotgun (WGS) entry which is preliminary data.</text>
</comment>
<reference evidence="6 7" key="1">
    <citation type="journal article" date="2018" name="Genome Biol. Evol.">
        <title>Multiple Roots of Fruiting Body Formation in Amoebozoa.</title>
        <authorList>
            <person name="Hillmann F."/>
            <person name="Forbes G."/>
            <person name="Novohradska S."/>
            <person name="Ferling I."/>
            <person name="Riege K."/>
            <person name="Groth M."/>
            <person name="Westermann M."/>
            <person name="Marz M."/>
            <person name="Spaller T."/>
            <person name="Winckler T."/>
            <person name="Schaap P."/>
            <person name="Glockner G."/>
        </authorList>
    </citation>
    <scope>NUCLEOTIDE SEQUENCE [LARGE SCALE GENOMIC DNA]</scope>
    <source>
        <strain evidence="6 7">Jena</strain>
    </source>
</reference>
<dbReference type="PANTHER" id="PTHR13285">
    <property type="entry name" value="ACYLTRANSFERASE"/>
    <property type="match status" value="1"/>
</dbReference>
<dbReference type="Pfam" id="PF03062">
    <property type="entry name" value="MBOAT"/>
    <property type="match status" value="1"/>
</dbReference>
<dbReference type="InParanoid" id="A0A2P6NCW0"/>
<dbReference type="GO" id="GO:0005783">
    <property type="term" value="C:endoplasmic reticulum"/>
    <property type="evidence" value="ECO:0007669"/>
    <property type="project" value="TreeGrafter"/>
</dbReference>
<gene>
    <name evidence="6" type="ORF">PROFUN_10776</name>
</gene>
<feature type="transmembrane region" description="Helical" evidence="5">
    <location>
        <begin position="80"/>
        <end position="97"/>
    </location>
</feature>
<evidence type="ECO:0000256" key="4">
    <source>
        <dbReference type="ARBA" id="ARBA00023136"/>
    </source>
</evidence>
<comment type="subcellular location">
    <subcellularLocation>
        <location evidence="1">Membrane</location>
        <topology evidence="1">Multi-pass membrane protein</topology>
    </subcellularLocation>
</comment>
<dbReference type="STRING" id="1890364.A0A2P6NCW0"/>
<evidence type="ECO:0000256" key="5">
    <source>
        <dbReference type="SAM" id="Phobius"/>
    </source>
</evidence>
<keyword evidence="3 5" id="KW-1133">Transmembrane helix</keyword>
<feature type="transmembrane region" description="Helical" evidence="5">
    <location>
        <begin position="501"/>
        <end position="521"/>
    </location>
</feature>
<accession>A0A2P6NCW0</accession>
<evidence type="ECO:0000256" key="2">
    <source>
        <dbReference type="ARBA" id="ARBA00022692"/>
    </source>
</evidence>
<dbReference type="EMBL" id="MDYQ01000117">
    <property type="protein sequence ID" value="PRP81787.1"/>
    <property type="molecule type" value="Genomic_DNA"/>
</dbReference>
<sequence>MKEERSRNLDISVSKPTIGEPIPSRWLTPRYFIYAATWIYFTIWVFIKIFSKSNGLRPGWFNDRKRDESDMQWKDFRKNFPLLLIGMTVFLILSKIVKASIFRSSQAEKRGYRDTRVLFLFYCIVGIGFIIYAHGWGAIWWGTTCLLNYFLTKSLKKSRWTPVATWVLNCAVLATSDYYRGYRGIYYFIGWESFYNGALPWQVYYRLTLVRNISFSMDYYWKQCGRKVERPTTNEYKMAVQTSVEEDSYGLMEYIAYVTYPPLYIGGPIITFNAFVNQVYKPTSSYSFSEKMFKLVKVCIYFVFFEIWLHYSYQYDLSWYREWKNPNFDELDTIVCSAGALVFMFFRSIALLDGVDSPENMARCVFGSTTFTDFWRFWHSSFNQWITRYLYIPLGGNKTQIYSIWIIFLFVGLWHDLQYQWIAWALINCVFFSVEIIVRKLTNTPVLSWVKDERWEREMAAIGGLFACVGLSYANLAILYGFEDSDLFIRKSYNNYDSTSWLPTSGMVKVSVYFLLISLNMQEWRRNEHLKEK</sequence>
<evidence type="ECO:0000313" key="7">
    <source>
        <dbReference type="Proteomes" id="UP000241769"/>
    </source>
</evidence>
<feature type="transmembrane region" description="Helical" evidence="5">
    <location>
        <begin position="331"/>
        <end position="352"/>
    </location>
</feature>
<keyword evidence="4 5" id="KW-0472">Membrane</keyword>
<dbReference type="OrthoDB" id="420606at2759"/>
<keyword evidence="7" id="KW-1185">Reference proteome</keyword>
<evidence type="ECO:0000313" key="6">
    <source>
        <dbReference type="EMBL" id="PRP81787.1"/>
    </source>
</evidence>
<dbReference type="GO" id="GO:0016746">
    <property type="term" value="F:acyltransferase activity"/>
    <property type="evidence" value="ECO:0007669"/>
    <property type="project" value="TreeGrafter"/>
</dbReference>
<evidence type="ECO:0000256" key="1">
    <source>
        <dbReference type="ARBA" id="ARBA00004141"/>
    </source>
</evidence>
<feature type="transmembrane region" description="Helical" evidence="5">
    <location>
        <begin position="31"/>
        <end position="50"/>
    </location>
</feature>
<feature type="transmembrane region" description="Helical" evidence="5">
    <location>
        <begin position="421"/>
        <end position="438"/>
    </location>
</feature>
<feature type="transmembrane region" description="Helical" evidence="5">
    <location>
        <begin position="399"/>
        <end position="415"/>
    </location>
</feature>
<feature type="transmembrane region" description="Helical" evidence="5">
    <location>
        <begin position="295"/>
        <end position="311"/>
    </location>
</feature>
<keyword evidence="2 5" id="KW-0812">Transmembrane</keyword>
<proteinExistence type="predicted"/>
<dbReference type="GO" id="GO:0016020">
    <property type="term" value="C:membrane"/>
    <property type="evidence" value="ECO:0007669"/>
    <property type="project" value="UniProtKB-SubCell"/>
</dbReference>
<name>A0A2P6NCW0_9EUKA</name>
<dbReference type="Proteomes" id="UP000241769">
    <property type="component" value="Unassembled WGS sequence"/>
</dbReference>
<feature type="transmembrane region" description="Helical" evidence="5">
    <location>
        <begin position="459"/>
        <end position="481"/>
    </location>
</feature>
<dbReference type="InterPro" id="IPR004299">
    <property type="entry name" value="MBOAT_fam"/>
</dbReference>
<dbReference type="PANTHER" id="PTHR13285:SF18">
    <property type="entry name" value="PROTEIN-CYSTEINE N-PALMITOYLTRANSFERASE RASP"/>
    <property type="match status" value="1"/>
</dbReference>
<evidence type="ECO:0000256" key="3">
    <source>
        <dbReference type="ARBA" id="ARBA00022989"/>
    </source>
</evidence>
<feature type="transmembrane region" description="Helical" evidence="5">
    <location>
        <begin position="117"/>
        <end position="140"/>
    </location>
</feature>